<keyword evidence="1" id="KW-0808">Transferase</keyword>
<dbReference type="PANTHER" id="PTHR37812:SF1">
    <property type="entry name" value="MU-LIKE PROPHAGE FLUMU PROTEIN C"/>
    <property type="match status" value="1"/>
</dbReference>
<dbReference type="InterPro" id="IPR049739">
    <property type="entry name" value="YraL-like"/>
</dbReference>
<dbReference type="Proteomes" id="UP000037558">
    <property type="component" value="Unassembled WGS sequence"/>
</dbReference>
<proteinExistence type="predicted"/>
<sequence length="94" mass="11065">MSYKKAKDLLPIELVELIQQYVDGECIYIPRREGTKRDWGTNTSTRGELNRRDAKIYTDYLSGVDLNTLSVTYYLSYKSIQRIVLKEKKKRNVL</sequence>
<evidence type="ECO:0000313" key="1">
    <source>
        <dbReference type="EMBL" id="KOO48566.1"/>
    </source>
</evidence>
<dbReference type="PATRIC" id="fig|284581.3.peg.1595"/>
<keyword evidence="1" id="KW-0418">Kinase</keyword>
<dbReference type="RefSeq" id="WP_053400129.1">
    <property type="nucleotide sequence ID" value="NZ_JAMAUM010000010.1"/>
</dbReference>
<name>A0A0M0LC23_9BACI</name>
<dbReference type="EMBL" id="LILC01000004">
    <property type="protein sequence ID" value="KOO48566.1"/>
    <property type="molecule type" value="Genomic_DNA"/>
</dbReference>
<dbReference type="AlphaFoldDB" id="A0A0M0LC23"/>
<dbReference type="InterPro" id="IPR052411">
    <property type="entry name" value="c-mor_Regulatory_Protein"/>
</dbReference>
<organism evidence="1 2">
    <name type="scientific">Priestia koreensis</name>
    <dbReference type="NCBI Taxonomy" id="284581"/>
    <lineage>
        <taxon>Bacteria</taxon>
        <taxon>Bacillati</taxon>
        <taxon>Bacillota</taxon>
        <taxon>Bacilli</taxon>
        <taxon>Bacillales</taxon>
        <taxon>Bacillaceae</taxon>
        <taxon>Priestia</taxon>
    </lineage>
</organism>
<evidence type="ECO:0000313" key="2">
    <source>
        <dbReference type="Proteomes" id="UP000037558"/>
    </source>
</evidence>
<dbReference type="OrthoDB" id="9800398at2"/>
<dbReference type="STRING" id="284581.AMD01_04035"/>
<dbReference type="InterPro" id="IPR009057">
    <property type="entry name" value="Homeodomain-like_sf"/>
</dbReference>
<dbReference type="SUPFAM" id="SSF46689">
    <property type="entry name" value="Homeodomain-like"/>
    <property type="match status" value="1"/>
</dbReference>
<protein>
    <submittedName>
        <fullName evidence="1">Histidine kinase</fullName>
    </submittedName>
</protein>
<comment type="caution">
    <text evidence="1">The sequence shown here is derived from an EMBL/GenBank/DDBJ whole genome shotgun (WGS) entry which is preliminary data.</text>
</comment>
<accession>A0A0M0LC23</accession>
<dbReference type="GO" id="GO:0016301">
    <property type="term" value="F:kinase activity"/>
    <property type="evidence" value="ECO:0007669"/>
    <property type="project" value="UniProtKB-KW"/>
</dbReference>
<dbReference type="NCBIfam" id="NF040785">
    <property type="entry name" value="CD3324_fam"/>
    <property type="match status" value="1"/>
</dbReference>
<keyword evidence="2" id="KW-1185">Reference proteome</keyword>
<reference evidence="2" key="1">
    <citation type="submission" date="2015-08" db="EMBL/GenBank/DDBJ databases">
        <title>Fjat-14210 dsm16467.</title>
        <authorList>
            <person name="Liu B."/>
            <person name="Wang J."/>
            <person name="Zhu Y."/>
            <person name="Liu G."/>
            <person name="Chen Q."/>
            <person name="Chen Z."/>
            <person name="Lan J."/>
            <person name="Che J."/>
            <person name="Ge C."/>
            <person name="Shi H."/>
            <person name="Pan Z."/>
            <person name="Liu X."/>
        </authorList>
    </citation>
    <scope>NUCLEOTIDE SEQUENCE [LARGE SCALE GENOMIC DNA]</scope>
    <source>
        <strain evidence="2">DSM 16467</strain>
    </source>
</reference>
<dbReference type="PANTHER" id="PTHR37812">
    <property type="entry name" value="MU-LIKE PROPHAGE FLUMU PROTEIN C"/>
    <property type="match status" value="1"/>
</dbReference>
<gene>
    <name evidence="1" type="ORF">AMD01_04035</name>
</gene>